<dbReference type="InterPro" id="IPR007533">
    <property type="entry name" value="Cyt_c_oxidase_assmbl_CtaG"/>
</dbReference>
<comment type="function">
    <text evidence="1">Exerts its effect at some terminal stage of cytochrome c oxidase synthesis, probably by being involved in the insertion of the copper B into subunit I.</text>
</comment>
<reference evidence="11 12" key="1">
    <citation type="submission" date="2019-04" db="EMBL/GenBank/DDBJ databases">
        <title>Natronospirillum operosus gen. nov., sp. nov., a haloalkaliphilic satellite isolated from decaying biomass of laboratory culture of cyanobacterium Geitlerinema sp. and proposal of Natronospirillaceae fam. nov. and Saccharospirillaceae fam. nov.</title>
        <authorList>
            <person name="Kevbrin V."/>
            <person name="Boltyanskaya Y."/>
            <person name="Koziaeva V."/>
            <person name="Grouzdev D.S."/>
            <person name="Park M."/>
            <person name="Cho J."/>
        </authorList>
    </citation>
    <scope>NUCLEOTIDE SEQUENCE [LARGE SCALE GENOMIC DNA]</scope>
    <source>
        <strain evidence="11 12">G-116</strain>
    </source>
</reference>
<comment type="caution">
    <text evidence="11">The sequence shown here is derived from an EMBL/GenBank/DDBJ whole genome shotgun (WGS) entry which is preliminary data.</text>
</comment>
<dbReference type="InterPro" id="IPR023471">
    <property type="entry name" value="CtaG/Cox11_dom_sf"/>
</dbReference>
<dbReference type="PANTHER" id="PTHR21320:SF3">
    <property type="entry name" value="CYTOCHROME C OXIDASE ASSEMBLY PROTEIN COX11, MITOCHONDRIAL-RELATED"/>
    <property type="match status" value="1"/>
</dbReference>
<evidence type="ECO:0000256" key="10">
    <source>
        <dbReference type="SAM" id="Phobius"/>
    </source>
</evidence>
<evidence type="ECO:0000313" key="11">
    <source>
        <dbReference type="EMBL" id="TGG91516.1"/>
    </source>
</evidence>
<dbReference type="GO" id="GO:0005507">
    <property type="term" value="F:copper ion binding"/>
    <property type="evidence" value="ECO:0007669"/>
    <property type="project" value="InterPro"/>
</dbReference>
<dbReference type="OrthoDB" id="9804841at2"/>
<dbReference type="SUPFAM" id="SSF110111">
    <property type="entry name" value="Ctag/Cox11"/>
    <property type="match status" value="1"/>
</dbReference>
<dbReference type="PANTHER" id="PTHR21320">
    <property type="entry name" value="CYTOCHROME C OXIDASE ASSEMBLY PROTEIN COX11-RELATED"/>
    <property type="match status" value="1"/>
</dbReference>
<evidence type="ECO:0000313" key="12">
    <source>
        <dbReference type="Proteomes" id="UP000297475"/>
    </source>
</evidence>
<dbReference type="GO" id="GO:0005886">
    <property type="term" value="C:plasma membrane"/>
    <property type="evidence" value="ECO:0007669"/>
    <property type="project" value="UniProtKB-SubCell"/>
</dbReference>
<dbReference type="RefSeq" id="WP_135484300.1">
    <property type="nucleotide sequence ID" value="NZ_SRMF01000008.1"/>
</dbReference>
<comment type="subcellular location">
    <subcellularLocation>
        <location evidence="2">Cell inner membrane</location>
        <topology evidence="2">Single-pass type II membrane protein</topology>
        <orientation evidence="2">Periplasmic side</orientation>
    </subcellularLocation>
</comment>
<evidence type="ECO:0000256" key="7">
    <source>
        <dbReference type="ARBA" id="ARBA00022989"/>
    </source>
</evidence>
<evidence type="ECO:0000256" key="2">
    <source>
        <dbReference type="ARBA" id="ARBA00004382"/>
    </source>
</evidence>
<proteinExistence type="inferred from homology"/>
<evidence type="ECO:0000256" key="3">
    <source>
        <dbReference type="ARBA" id="ARBA00009620"/>
    </source>
</evidence>
<evidence type="ECO:0000256" key="5">
    <source>
        <dbReference type="ARBA" id="ARBA00022692"/>
    </source>
</evidence>
<keyword evidence="8" id="KW-0186">Copper</keyword>
<dbReference type="Gene3D" id="2.60.370.10">
    <property type="entry name" value="Ctag/Cox11"/>
    <property type="match status" value="1"/>
</dbReference>
<organism evidence="11 12">
    <name type="scientific">Natronospirillum operosum</name>
    <dbReference type="NCBI Taxonomy" id="2759953"/>
    <lineage>
        <taxon>Bacteria</taxon>
        <taxon>Pseudomonadati</taxon>
        <taxon>Pseudomonadota</taxon>
        <taxon>Gammaproteobacteria</taxon>
        <taxon>Oceanospirillales</taxon>
        <taxon>Natronospirillaceae</taxon>
        <taxon>Natronospirillum</taxon>
    </lineage>
</organism>
<feature type="transmembrane region" description="Helical" evidence="10">
    <location>
        <begin position="20"/>
        <end position="40"/>
    </location>
</feature>
<comment type="similarity">
    <text evidence="3">Belongs to the COX11/CtaG family.</text>
</comment>
<evidence type="ECO:0000256" key="4">
    <source>
        <dbReference type="ARBA" id="ARBA00015384"/>
    </source>
</evidence>
<name>A0A4Z0WBI8_9GAMM</name>
<protein>
    <recommendedName>
        <fullName evidence="4">Cytochrome c oxidase assembly protein CtaG</fullName>
    </recommendedName>
</protein>
<dbReference type="PIRSF" id="PIRSF005413">
    <property type="entry name" value="COX11"/>
    <property type="match status" value="1"/>
</dbReference>
<dbReference type="AlphaFoldDB" id="A0A4Z0WBI8"/>
<keyword evidence="6" id="KW-0735">Signal-anchor</keyword>
<keyword evidence="12" id="KW-1185">Reference proteome</keyword>
<dbReference type="NCBIfam" id="NF003465">
    <property type="entry name" value="PRK05089.1"/>
    <property type="match status" value="1"/>
</dbReference>
<sequence length="188" mass="21127">MTTDAAKKKSNTKIMVQLGLLAASMIAFVFVGLVPMYNWICEVTGIGGRTTGPTTELITEIDESRDIRVQFMASAERDMPFEFRALDTRVQVHPGQQHTIHYRVTNTSDETRAVQAVPSLSPYRVTEHFHKIECFCFEETVLAPGESLDMPMIFYVDPRLPEDVSSIAMSYSLFNLPGYAQADIKEPN</sequence>
<gene>
    <name evidence="11" type="ORF">E4656_15920</name>
</gene>
<evidence type="ECO:0000256" key="6">
    <source>
        <dbReference type="ARBA" id="ARBA00022968"/>
    </source>
</evidence>
<dbReference type="Proteomes" id="UP000297475">
    <property type="component" value="Unassembled WGS sequence"/>
</dbReference>
<keyword evidence="5 10" id="KW-0812">Transmembrane</keyword>
<keyword evidence="9 10" id="KW-0472">Membrane</keyword>
<evidence type="ECO:0000256" key="1">
    <source>
        <dbReference type="ARBA" id="ARBA00004007"/>
    </source>
</evidence>
<evidence type="ECO:0000256" key="8">
    <source>
        <dbReference type="ARBA" id="ARBA00023008"/>
    </source>
</evidence>
<dbReference type="EMBL" id="SRMF01000008">
    <property type="protein sequence ID" value="TGG91516.1"/>
    <property type="molecule type" value="Genomic_DNA"/>
</dbReference>
<evidence type="ECO:0000256" key="9">
    <source>
        <dbReference type="ARBA" id="ARBA00023136"/>
    </source>
</evidence>
<accession>A0A4Z0WBI8</accession>
<keyword evidence="7 10" id="KW-1133">Transmembrane helix</keyword>
<dbReference type="Pfam" id="PF04442">
    <property type="entry name" value="CtaG_Cox11"/>
    <property type="match status" value="1"/>
</dbReference>